<keyword evidence="3" id="KW-1185">Reference proteome</keyword>
<sequence length="238" mass="26740">MGVYDQEYKMILRSTQWVFSRLKKSLYQGEGFSLIRIGDGETRAIAHNDLISMDAIPPWLSYAGVELPDKGLKDKLLKSIRCADIIGLPFEKNYFFKPLMLEIIKKYGLAFSNICNNRINYDLYTLGYLNSLLKGRRIIIVGRKAAEAAGCFAAANLVATYDLPGMYGVDNTYREISKKRDFEIALVAAGIPAVVLCPKLARLDKIALDLGHVLDSIVTPDKSLFQLMGEWLKENNFS</sequence>
<dbReference type="KEGG" id="ifn:GM661_01750"/>
<gene>
    <name evidence="2" type="ORF">GM661_01750</name>
</gene>
<proteinExistence type="predicted"/>
<dbReference type="InterPro" id="IPR049785">
    <property type="entry name" value="GT-D-like_firm"/>
</dbReference>
<dbReference type="InterPro" id="IPR055171">
    <property type="entry name" value="GT-D-like"/>
</dbReference>
<organism evidence="2 3">
    <name type="scientific">Iocasia fonsfrigidae</name>
    <dbReference type="NCBI Taxonomy" id="2682810"/>
    <lineage>
        <taxon>Bacteria</taxon>
        <taxon>Bacillati</taxon>
        <taxon>Bacillota</taxon>
        <taxon>Clostridia</taxon>
        <taxon>Halanaerobiales</taxon>
        <taxon>Halanaerobiaceae</taxon>
        <taxon>Iocasia</taxon>
    </lineage>
</organism>
<feature type="domain" description="GT-D fold-like" evidence="1">
    <location>
        <begin position="15"/>
        <end position="217"/>
    </location>
</feature>
<dbReference type="EMBL" id="CP046640">
    <property type="protein sequence ID" value="QTL96786.1"/>
    <property type="molecule type" value="Genomic_DNA"/>
</dbReference>
<protein>
    <recommendedName>
        <fullName evidence="1">GT-D fold-like domain-containing protein</fullName>
    </recommendedName>
</protein>
<dbReference type="Proteomes" id="UP000665020">
    <property type="component" value="Chromosome"/>
</dbReference>
<evidence type="ECO:0000259" key="1">
    <source>
        <dbReference type="Pfam" id="PF22882"/>
    </source>
</evidence>
<evidence type="ECO:0000313" key="3">
    <source>
        <dbReference type="Proteomes" id="UP000665020"/>
    </source>
</evidence>
<dbReference type="RefSeq" id="WP_230868483.1">
    <property type="nucleotide sequence ID" value="NZ_CP046640.1"/>
</dbReference>
<reference evidence="2" key="1">
    <citation type="submission" date="2019-12" db="EMBL/GenBank/DDBJ databases">
        <authorList>
            <person name="zhang j."/>
            <person name="sun C.M."/>
        </authorList>
    </citation>
    <scope>NUCLEOTIDE SEQUENCE</scope>
    <source>
        <strain evidence="2">NS-1</strain>
    </source>
</reference>
<dbReference type="AlphaFoldDB" id="A0A8A7K524"/>
<accession>A0A8A7K524</accession>
<dbReference type="NCBIfam" id="NF040628">
    <property type="entry name" value="GT-D_rel"/>
    <property type="match status" value="1"/>
</dbReference>
<evidence type="ECO:0000313" key="2">
    <source>
        <dbReference type="EMBL" id="QTL96786.1"/>
    </source>
</evidence>
<dbReference type="Pfam" id="PF22882">
    <property type="entry name" value="GT-D-like"/>
    <property type="match status" value="1"/>
</dbReference>
<name>A0A8A7K524_9FIRM</name>